<dbReference type="GO" id="GO:0006508">
    <property type="term" value="P:proteolysis"/>
    <property type="evidence" value="ECO:0007669"/>
    <property type="project" value="UniProtKB-KW"/>
</dbReference>
<feature type="compositionally biased region" description="Low complexity" evidence="4">
    <location>
        <begin position="31"/>
        <end position="41"/>
    </location>
</feature>
<feature type="compositionally biased region" description="Basic and acidic residues" evidence="4">
    <location>
        <begin position="1"/>
        <end position="12"/>
    </location>
</feature>
<comment type="caution">
    <text evidence="6">The sequence shown here is derived from an EMBL/GenBank/DDBJ whole genome shotgun (WGS) entry which is preliminary data.</text>
</comment>
<comment type="similarity">
    <text evidence="1">Belongs to the peptidase S1C family.</text>
</comment>
<organism evidence="6 7">
    <name type="scientific">Allostreptomyces psammosilenae</name>
    <dbReference type="NCBI Taxonomy" id="1892865"/>
    <lineage>
        <taxon>Bacteria</taxon>
        <taxon>Bacillati</taxon>
        <taxon>Actinomycetota</taxon>
        <taxon>Actinomycetes</taxon>
        <taxon>Kitasatosporales</taxon>
        <taxon>Streptomycetaceae</taxon>
        <taxon>Allostreptomyces</taxon>
    </lineage>
</organism>
<keyword evidence="5" id="KW-0472">Membrane</keyword>
<dbReference type="InterPro" id="IPR043504">
    <property type="entry name" value="Peptidase_S1_PA_chymotrypsin"/>
</dbReference>
<dbReference type="PRINTS" id="PR00834">
    <property type="entry name" value="PROTEASES2C"/>
</dbReference>
<dbReference type="AlphaFoldDB" id="A0A852ZPK0"/>
<proteinExistence type="inferred from homology"/>
<dbReference type="InterPro" id="IPR001940">
    <property type="entry name" value="Peptidase_S1C"/>
</dbReference>
<dbReference type="SUPFAM" id="SSF50494">
    <property type="entry name" value="Trypsin-like serine proteases"/>
    <property type="match status" value="1"/>
</dbReference>
<evidence type="ECO:0000256" key="1">
    <source>
        <dbReference type="ARBA" id="ARBA00010541"/>
    </source>
</evidence>
<dbReference type="PANTHER" id="PTHR43343:SF3">
    <property type="entry name" value="PROTEASE DO-LIKE 8, CHLOROPLASTIC"/>
    <property type="match status" value="1"/>
</dbReference>
<dbReference type="RefSeq" id="WP_281394516.1">
    <property type="nucleotide sequence ID" value="NZ_JACBZD010000001.1"/>
</dbReference>
<feature type="transmembrane region" description="Helical" evidence="5">
    <location>
        <begin position="153"/>
        <end position="177"/>
    </location>
</feature>
<keyword evidence="5" id="KW-0812">Transmembrane</keyword>
<evidence type="ECO:0000313" key="6">
    <source>
        <dbReference type="EMBL" id="NYI03190.1"/>
    </source>
</evidence>
<dbReference type="InterPro" id="IPR051201">
    <property type="entry name" value="Chloro_Bact_Ser_Proteases"/>
</dbReference>
<dbReference type="InterPro" id="IPR009003">
    <property type="entry name" value="Peptidase_S1_PA"/>
</dbReference>
<feature type="region of interest" description="Disordered" evidence="4">
    <location>
        <begin position="1"/>
        <end position="41"/>
    </location>
</feature>
<evidence type="ECO:0000256" key="3">
    <source>
        <dbReference type="ARBA" id="ARBA00022801"/>
    </source>
</evidence>
<feature type="region of interest" description="Disordered" evidence="4">
    <location>
        <begin position="98"/>
        <end position="149"/>
    </location>
</feature>
<evidence type="ECO:0000256" key="2">
    <source>
        <dbReference type="ARBA" id="ARBA00022670"/>
    </source>
</evidence>
<reference evidence="6 7" key="1">
    <citation type="submission" date="2020-07" db="EMBL/GenBank/DDBJ databases">
        <title>Sequencing the genomes of 1000 actinobacteria strains.</title>
        <authorList>
            <person name="Klenk H.-P."/>
        </authorList>
    </citation>
    <scope>NUCLEOTIDE SEQUENCE [LARGE SCALE GENOMIC DNA]</scope>
    <source>
        <strain evidence="6 7">DSM 42178</strain>
    </source>
</reference>
<dbReference type="GO" id="GO:0004252">
    <property type="term" value="F:serine-type endopeptidase activity"/>
    <property type="evidence" value="ECO:0007669"/>
    <property type="project" value="InterPro"/>
</dbReference>
<feature type="region of interest" description="Disordered" evidence="4">
    <location>
        <begin position="335"/>
        <end position="356"/>
    </location>
</feature>
<dbReference type="Gene3D" id="2.40.10.10">
    <property type="entry name" value="Trypsin-like serine proteases"/>
    <property type="match status" value="2"/>
</dbReference>
<keyword evidence="5" id="KW-1133">Transmembrane helix</keyword>
<name>A0A852ZPK0_9ACTN</name>
<evidence type="ECO:0000256" key="5">
    <source>
        <dbReference type="SAM" id="Phobius"/>
    </source>
</evidence>
<dbReference type="Proteomes" id="UP000567795">
    <property type="component" value="Unassembled WGS sequence"/>
</dbReference>
<feature type="compositionally biased region" description="Pro residues" evidence="4">
    <location>
        <begin position="120"/>
        <end position="130"/>
    </location>
</feature>
<keyword evidence="3" id="KW-0378">Hydrolase</keyword>
<keyword evidence="7" id="KW-1185">Reference proteome</keyword>
<dbReference type="Pfam" id="PF13365">
    <property type="entry name" value="Trypsin_2"/>
    <property type="match status" value="1"/>
</dbReference>
<accession>A0A852ZPK0</accession>
<evidence type="ECO:0000256" key="4">
    <source>
        <dbReference type="SAM" id="MobiDB-lite"/>
    </source>
</evidence>
<protein>
    <submittedName>
        <fullName evidence="6">S1-C subfamily serine protease</fullName>
    </submittedName>
</protein>
<evidence type="ECO:0000313" key="7">
    <source>
        <dbReference type="Proteomes" id="UP000567795"/>
    </source>
</evidence>
<gene>
    <name evidence="6" type="ORF">FHU37_000133</name>
</gene>
<dbReference type="EMBL" id="JACBZD010000001">
    <property type="protein sequence ID" value="NYI03190.1"/>
    <property type="molecule type" value="Genomic_DNA"/>
</dbReference>
<sequence>MTEHLNAHRTDTGSDTIARTGAAAPGHPAEETPVATGPAAAATTTAYPVHAARAAREAVAALTASPLAPSAARPAPPAAVMAAADATAAAPAAAGWSAWSEPARAGHGASGTDQARPAGPAVPPMPPHPPIDGAGPRQPADGAPRAGRRRPGALVAAAVAASLLAGGAAGGIAAHALNDSGGTTVASGPVAATTTSDGGSLDIAAVAAAVMPSTVEINVTSTAGTSTGSGVILTEDGEIVTNAHVVSDAASGGGEITVTLSDGSTHPATLIGSDADSDLALIKAEDASGLTPATLGDSDSVQVGDEVVAIGSPEGLTGTVTSGIVSALGREVTVPTTEEQQQSGSGEGQWYYGVPEQGFPGAQGLQGYGQQETGTTTYEAIQTDASINPGNSGGPLADSAGRIIGLNSAMYSPTDATGSDSGSVGLGFAIPINTVKQVVEQLREQA</sequence>
<feature type="compositionally biased region" description="Low complexity" evidence="4">
    <location>
        <begin position="131"/>
        <end position="145"/>
    </location>
</feature>
<keyword evidence="2 6" id="KW-0645">Protease</keyword>
<dbReference type="PANTHER" id="PTHR43343">
    <property type="entry name" value="PEPTIDASE S12"/>
    <property type="match status" value="1"/>
</dbReference>